<organism evidence="2 3">
    <name type="scientific">Botrytis galanthina</name>
    <dbReference type="NCBI Taxonomy" id="278940"/>
    <lineage>
        <taxon>Eukaryota</taxon>
        <taxon>Fungi</taxon>
        <taxon>Dikarya</taxon>
        <taxon>Ascomycota</taxon>
        <taxon>Pezizomycotina</taxon>
        <taxon>Leotiomycetes</taxon>
        <taxon>Helotiales</taxon>
        <taxon>Sclerotiniaceae</taxon>
        <taxon>Botrytis</taxon>
    </lineage>
</organism>
<keyword evidence="3" id="KW-1185">Reference proteome</keyword>
<gene>
    <name evidence="2" type="ORF">BGAL_0567g00070</name>
</gene>
<evidence type="ECO:0000313" key="2">
    <source>
        <dbReference type="EMBL" id="THV44857.1"/>
    </source>
</evidence>
<feature type="compositionally biased region" description="Low complexity" evidence="1">
    <location>
        <begin position="341"/>
        <end position="359"/>
    </location>
</feature>
<reference evidence="2 3" key="1">
    <citation type="submission" date="2017-12" db="EMBL/GenBank/DDBJ databases">
        <title>Comparative genomics of Botrytis spp.</title>
        <authorList>
            <person name="Valero-Jimenez C.A."/>
            <person name="Tapia P."/>
            <person name="Veloso J."/>
            <person name="Silva-Moreno E."/>
            <person name="Staats M."/>
            <person name="Valdes J.H."/>
            <person name="Van Kan J.A.L."/>
        </authorList>
    </citation>
    <scope>NUCLEOTIDE SEQUENCE [LARGE SCALE GENOMIC DNA]</scope>
    <source>
        <strain evidence="2 3">MUCL435</strain>
    </source>
</reference>
<proteinExistence type="predicted"/>
<evidence type="ECO:0000313" key="3">
    <source>
        <dbReference type="Proteomes" id="UP000308671"/>
    </source>
</evidence>
<evidence type="ECO:0000256" key="1">
    <source>
        <dbReference type="SAM" id="MobiDB-lite"/>
    </source>
</evidence>
<dbReference type="AlphaFoldDB" id="A0A4S8QIW8"/>
<accession>A0A4S8QIW8</accession>
<protein>
    <submittedName>
        <fullName evidence="2">Uncharacterized protein</fullName>
    </submittedName>
</protein>
<name>A0A4S8QIW8_9HELO</name>
<feature type="region of interest" description="Disordered" evidence="1">
    <location>
        <begin position="338"/>
        <end position="359"/>
    </location>
</feature>
<dbReference type="Proteomes" id="UP000308671">
    <property type="component" value="Unassembled WGS sequence"/>
</dbReference>
<dbReference type="EMBL" id="PQXL01000566">
    <property type="protein sequence ID" value="THV44857.1"/>
    <property type="molecule type" value="Genomic_DNA"/>
</dbReference>
<comment type="caution">
    <text evidence="2">The sequence shown here is derived from an EMBL/GenBank/DDBJ whole genome shotgun (WGS) entry which is preliminary data.</text>
</comment>
<sequence>MSINDSPTNINVNMNPLYNAAYNQQNHQDIQALYLPYYGNNNDNSHLDPQPQCHQYYNAPTQAQTQLLTPTTFAQPSTTISYHISDPKNKITKLSQKAKLRKQASYHKKSRSKCYDVADLFSLYFGDTSFQLNYGHSSSTKLYPSNASSYPNGAVISNGNTPRELSIEEFNLVSALKSWDENVEVPVSNSALDHSPEVNQSQMEEKIGGGMSIGTDTDTDTYDTNLGSGYKLGLDTDMEGYTSGGNDDVLPTSTPIPIHNDFNLDISDSNNAEQRQASSNQVDDAFLNGLKWTDYMNTALAPPAFIDCVSSAMSELPLPEPALSELAAQYAGSEVIGPELTPSEVTNSSSESNTTECTTCKSTTPELIVSKSPLPEFTLFRSIEPESAIAELITTESIAPESIRPKLALP</sequence>